<feature type="chain" id="PRO_5011605781" evidence="2">
    <location>
        <begin position="18"/>
        <end position="240"/>
    </location>
</feature>
<dbReference type="PROSITE" id="PS51257">
    <property type="entry name" value="PROKAR_LIPOPROTEIN"/>
    <property type="match status" value="1"/>
</dbReference>
<keyword evidence="2" id="KW-0732">Signal</keyword>
<keyword evidence="4" id="KW-1185">Reference proteome</keyword>
<organism evidence="3 4">
    <name type="scientific">Faunimonas pinastri</name>
    <dbReference type="NCBI Taxonomy" id="1855383"/>
    <lineage>
        <taxon>Bacteria</taxon>
        <taxon>Pseudomonadati</taxon>
        <taxon>Pseudomonadota</taxon>
        <taxon>Alphaproteobacteria</taxon>
        <taxon>Hyphomicrobiales</taxon>
        <taxon>Afifellaceae</taxon>
        <taxon>Faunimonas</taxon>
    </lineage>
</organism>
<dbReference type="EMBL" id="FOFG01000013">
    <property type="protein sequence ID" value="SER20892.1"/>
    <property type="molecule type" value="Genomic_DNA"/>
</dbReference>
<protein>
    <submittedName>
        <fullName evidence="3">Uncharacterized protein</fullName>
    </submittedName>
</protein>
<gene>
    <name evidence="3" type="ORF">SAMN05216548_11341</name>
</gene>
<dbReference type="Proteomes" id="UP000199647">
    <property type="component" value="Unassembled WGS sequence"/>
</dbReference>
<name>A0A1H9MB84_9HYPH</name>
<evidence type="ECO:0000313" key="4">
    <source>
        <dbReference type="Proteomes" id="UP000199647"/>
    </source>
</evidence>
<evidence type="ECO:0000256" key="2">
    <source>
        <dbReference type="SAM" id="SignalP"/>
    </source>
</evidence>
<reference evidence="3 4" key="1">
    <citation type="submission" date="2016-10" db="EMBL/GenBank/DDBJ databases">
        <authorList>
            <person name="de Groot N.N."/>
        </authorList>
    </citation>
    <scope>NUCLEOTIDE SEQUENCE [LARGE SCALE GENOMIC DNA]</scope>
    <source>
        <strain evidence="3 4">A52C2</strain>
    </source>
</reference>
<feature type="compositionally biased region" description="Pro residues" evidence="1">
    <location>
        <begin position="156"/>
        <end position="169"/>
    </location>
</feature>
<accession>A0A1H9MB84</accession>
<feature type="compositionally biased region" description="Low complexity" evidence="1">
    <location>
        <begin position="211"/>
        <end position="230"/>
    </location>
</feature>
<evidence type="ECO:0000313" key="3">
    <source>
        <dbReference type="EMBL" id="SER20892.1"/>
    </source>
</evidence>
<feature type="compositionally biased region" description="Low complexity" evidence="1">
    <location>
        <begin position="170"/>
        <end position="201"/>
    </location>
</feature>
<proteinExistence type="predicted"/>
<dbReference type="STRING" id="1855383.SAMN05216548_11341"/>
<dbReference type="AlphaFoldDB" id="A0A1H9MB84"/>
<dbReference type="RefSeq" id="WP_143061997.1">
    <property type="nucleotide sequence ID" value="NZ_FOFG01000013.1"/>
</dbReference>
<sequence>MSFRPLLRSSLTWPALATLLVTAGCVPNPVSPVEDARTQLIGLRQNDIRMCAGFPTKVFTEGDVDIWSYEKSQPSSAGVSVPVLPNLVGASVSLNGGGDCRLQVRFDKGRVTRIAYAGDSNAVSGRNAVCTPLIAGCVRFARGDLGQAAKTAPIHHAPPPEMPVPPAPAPITKTPEKPSAAPAEAKPQTSAAAPAPAAAAPTQSDTAGDKAPPSAASAPASAASEQATPAKIPAQTAQTP</sequence>
<feature type="signal peptide" evidence="2">
    <location>
        <begin position="1"/>
        <end position="17"/>
    </location>
</feature>
<dbReference type="OrthoDB" id="9814050at2"/>
<evidence type="ECO:0000256" key="1">
    <source>
        <dbReference type="SAM" id="MobiDB-lite"/>
    </source>
</evidence>
<feature type="region of interest" description="Disordered" evidence="1">
    <location>
        <begin position="151"/>
        <end position="240"/>
    </location>
</feature>